<evidence type="ECO:0000256" key="1">
    <source>
        <dbReference type="ARBA" id="ARBA00004496"/>
    </source>
</evidence>
<dbReference type="InterPro" id="IPR036291">
    <property type="entry name" value="NAD(P)-bd_dom_sf"/>
</dbReference>
<evidence type="ECO:0000256" key="5">
    <source>
        <dbReference type="ARBA" id="ARBA00048275"/>
    </source>
</evidence>
<accession>A0A8C7X420</accession>
<feature type="domain" description="Lactate/malate dehydrogenase N-terminal" evidence="6">
    <location>
        <begin position="21"/>
        <end position="138"/>
    </location>
</feature>
<dbReference type="GO" id="GO:0006089">
    <property type="term" value="P:lactate metabolic process"/>
    <property type="evidence" value="ECO:0007669"/>
    <property type="project" value="TreeGrafter"/>
</dbReference>
<comment type="function">
    <text evidence="4">Interconverts simultaneously and stereospecifically pyruvate and lactate with concomitant interconversion of NADH and NAD(+).</text>
</comment>
<dbReference type="Proteomes" id="UP000694383">
    <property type="component" value="Unplaced"/>
</dbReference>
<dbReference type="GO" id="GO:0004459">
    <property type="term" value="F:L-lactate dehydrogenase (NAD+) activity"/>
    <property type="evidence" value="ECO:0007669"/>
    <property type="project" value="UniProtKB-EC"/>
</dbReference>
<dbReference type="SUPFAM" id="SSF51735">
    <property type="entry name" value="NAD(P)-binding Rossmann-fold domains"/>
    <property type="match status" value="1"/>
</dbReference>
<dbReference type="PANTHER" id="PTHR43128">
    <property type="entry name" value="L-2-HYDROXYCARBOXYLATE DEHYDROGENASE (NAD(P)(+))"/>
    <property type="match status" value="1"/>
</dbReference>
<proteinExistence type="predicted"/>
<dbReference type="Pfam" id="PF00056">
    <property type="entry name" value="Ldh_1_N"/>
    <property type="match status" value="1"/>
</dbReference>
<keyword evidence="3" id="KW-0963">Cytoplasm</keyword>
<dbReference type="Ensembl" id="ENSOSIT00000007867.1">
    <property type="protein sequence ID" value="ENSOSIP00000007370.1"/>
    <property type="gene ID" value="ENSOSIG00000004889.1"/>
</dbReference>
<dbReference type="Gene3D" id="3.40.50.720">
    <property type="entry name" value="NAD(P)-binding Rossmann-like Domain"/>
    <property type="match status" value="1"/>
</dbReference>
<organism evidence="7 8">
    <name type="scientific">Oryzias sinensis</name>
    <name type="common">Chinese medaka</name>
    <dbReference type="NCBI Taxonomy" id="183150"/>
    <lineage>
        <taxon>Eukaryota</taxon>
        <taxon>Metazoa</taxon>
        <taxon>Chordata</taxon>
        <taxon>Craniata</taxon>
        <taxon>Vertebrata</taxon>
        <taxon>Euteleostomi</taxon>
        <taxon>Actinopterygii</taxon>
        <taxon>Neopterygii</taxon>
        <taxon>Teleostei</taxon>
        <taxon>Neoteleostei</taxon>
        <taxon>Acanthomorphata</taxon>
        <taxon>Ovalentaria</taxon>
        <taxon>Atherinomorphae</taxon>
        <taxon>Beloniformes</taxon>
        <taxon>Adrianichthyidae</taxon>
        <taxon>Oryziinae</taxon>
        <taxon>Oryzias</taxon>
    </lineage>
</organism>
<evidence type="ECO:0000256" key="4">
    <source>
        <dbReference type="ARBA" id="ARBA00033729"/>
    </source>
</evidence>
<dbReference type="InterPro" id="IPR001557">
    <property type="entry name" value="L-lactate/malate_DH"/>
</dbReference>
<keyword evidence="8" id="KW-1185">Reference proteome</keyword>
<dbReference type="AlphaFoldDB" id="A0A8C7X420"/>
<evidence type="ECO:0000259" key="6">
    <source>
        <dbReference type="Pfam" id="PF00056"/>
    </source>
</evidence>
<protein>
    <recommendedName>
        <fullName evidence="2">L-lactate dehydrogenase A chain</fullName>
    </recommendedName>
</protein>
<dbReference type="GO" id="GO:0005737">
    <property type="term" value="C:cytoplasm"/>
    <property type="evidence" value="ECO:0007669"/>
    <property type="project" value="UniProtKB-SubCell"/>
</dbReference>
<dbReference type="InterPro" id="IPR001236">
    <property type="entry name" value="Lactate/malate_DH_N"/>
</dbReference>
<evidence type="ECO:0000313" key="7">
    <source>
        <dbReference type="Ensembl" id="ENSOSIP00000007370.1"/>
    </source>
</evidence>
<reference evidence="7" key="2">
    <citation type="submission" date="2025-09" db="UniProtKB">
        <authorList>
            <consortium name="Ensembl"/>
        </authorList>
    </citation>
    <scope>IDENTIFICATION</scope>
</reference>
<dbReference type="PRINTS" id="PR00086">
    <property type="entry name" value="LLDHDRGNASE"/>
</dbReference>
<name>A0A8C7X420_9TELE</name>
<evidence type="ECO:0000256" key="3">
    <source>
        <dbReference type="ARBA" id="ARBA00022490"/>
    </source>
</evidence>
<dbReference type="PANTHER" id="PTHR43128:SF10">
    <property type="entry name" value="L-LACTATE DEHYDROGENASE A CHAIN"/>
    <property type="match status" value="1"/>
</dbReference>
<reference evidence="7" key="1">
    <citation type="submission" date="2025-08" db="UniProtKB">
        <authorList>
            <consortium name="Ensembl"/>
        </authorList>
    </citation>
    <scope>IDENTIFICATION</scope>
</reference>
<evidence type="ECO:0000256" key="2">
    <source>
        <dbReference type="ARBA" id="ARBA00017655"/>
    </source>
</evidence>
<sequence>MSTEKLLSRVMEAEPVGSRSKVTVVGVGMVGMASAVSVLLKDLCDELALVDVMEDKLRGEAMDLQHGALFLKTARIVADKDYSVTANSKVVVVTAGARQQEGESRLNLVQRNVNIFKFIIPNIAKYSPHCILLVVSNPGGWGGGSEGTFLHMGAEDDGERWKDVHKKVVDG</sequence>
<dbReference type="GeneTree" id="ENSGT00940000153525"/>
<comment type="subcellular location">
    <subcellularLocation>
        <location evidence="1">Cytoplasm</location>
    </subcellularLocation>
</comment>
<comment type="catalytic activity">
    <reaction evidence="5">
        <text>(S)-lactate + NAD(+) = pyruvate + NADH + H(+)</text>
        <dbReference type="Rhea" id="RHEA:23444"/>
        <dbReference type="ChEBI" id="CHEBI:15361"/>
        <dbReference type="ChEBI" id="CHEBI:15378"/>
        <dbReference type="ChEBI" id="CHEBI:16651"/>
        <dbReference type="ChEBI" id="CHEBI:57540"/>
        <dbReference type="ChEBI" id="CHEBI:57945"/>
        <dbReference type="EC" id="1.1.1.27"/>
    </reaction>
    <physiologicalReaction direction="left-to-right" evidence="5">
        <dbReference type="Rhea" id="RHEA:23445"/>
    </physiologicalReaction>
    <physiologicalReaction direction="right-to-left" evidence="5">
        <dbReference type="Rhea" id="RHEA:23446"/>
    </physiologicalReaction>
</comment>
<evidence type="ECO:0000313" key="8">
    <source>
        <dbReference type="Proteomes" id="UP000694383"/>
    </source>
</evidence>